<accession>A0A8J1XK77</accession>
<dbReference type="InterPro" id="IPR041249">
    <property type="entry name" value="HEPN_DZIP3"/>
</dbReference>
<dbReference type="SMART" id="SM00644">
    <property type="entry name" value="Ami_2"/>
    <property type="match status" value="1"/>
</dbReference>
<dbReference type="InterPro" id="IPR002502">
    <property type="entry name" value="Amidase_domain"/>
</dbReference>
<dbReference type="CDD" id="cd06583">
    <property type="entry name" value="PGRP"/>
    <property type="match status" value="1"/>
</dbReference>
<evidence type="ECO:0000256" key="1">
    <source>
        <dbReference type="ARBA" id="ARBA00007553"/>
    </source>
</evidence>
<proteinExistence type="inferred from homology"/>
<dbReference type="GO" id="GO:0002376">
    <property type="term" value="P:immune system process"/>
    <property type="evidence" value="ECO:0007669"/>
    <property type="project" value="UniProtKB-KW"/>
</dbReference>
<dbReference type="GO" id="GO:0007165">
    <property type="term" value="P:signal transduction"/>
    <property type="evidence" value="ECO:0007669"/>
    <property type="project" value="InterPro"/>
</dbReference>
<keyword evidence="2" id="KW-0391">Immunity</keyword>
<dbReference type="InterPro" id="IPR000488">
    <property type="entry name" value="Death_dom"/>
</dbReference>
<dbReference type="InterPro" id="IPR011029">
    <property type="entry name" value="DEATH-like_dom_sf"/>
</dbReference>
<sequence length="610" mass="70387">MPTTKYTKLINESEDIENGCSNAATIKNVSREMADVLSFVDYDTMHRLSMLLNPPDIFGNDWRMLADKMGFTFLEIRNIQQREKNPTQALLLVYKTRTGKGNKELLTDLHDYTLSMGREDCVTLLKRALKGENGDDLKINLSVLTCGNDSILTEQIIDASEFYYGRLCCLLLKEGTEQIREYFLNNLPLGFDNIFDVLHSKRYKMQLRLLREKEILTQNQFNTLYPPSCTADPFVFDQELLFILIKHLIPQVDLDWRKYPQEDKLKPEHDVIRLRHLRHRLIHKSKRDLSQNEFDQFFSELSHILLRMGQSPESLSKYSDRISISDIPDLKQEYSKAVAQLKEEFIRTTMAADFTPTRKFNRFMILIILCFVTMLVGLSLFVGIYLSNKPNGTLKCAESPALITNDKSGIFRYKSRESWGAKPRSGHQTLRKSPAKYVIIIHSAGLDCADMVDCCQSVVETQEIYMHKNDSTDIGYNFMIGSYGVVYEGAGWNFTGSHSPGWNNNSIGIAFIGDFRRRLPDNIALQALEEILYYGVNNEYLMPNYTMYGHCQVKPTMSPGRKLYNELMSGNWPHWRYRNVSSDEKLNGPRKDYCFDKKPVKTKAATGCWD</sequence>
<dbReference type="Gene3D" id="1.10.533.10">
    <property type="entry name" value="Death Domain, Fas"/>
    <property type="match status" value="1"/>
</dbReference>
<dbReference type="GO" id="GO:0008270">
    <property type="term" value="F:zinc ion binding"/>
    <property type="evidence" value="ECO:0007669"/>
    <property type="project" value="InterPro"/>
</dbReference>
<keyword evidence="4" id="KW-1185">Reference proteome</keyword>
<dbReference type="FunFam" id="3.40.80.10:FF:000001">
    <property type="entry name" value="Peptidoglycan recognition protein 1"/>
    <property type="match status" value="1"/>
</dbReference>
<dbReference type="Proteomes" id="UP000749559">
    <property type="component" value="Unassembled WGS sequence"/>
</dbReference>
<comment type="similarity">
    <text evidence="1">Belongs to the N-acetylmuramoyl-L-alanine amidase 2 family.</text>
</comment>
<protein>
    <submittedName>
        <fullName evidence="3">Uncharacterized protein</fullName>
    </submittedName>
</protein>
<organism evidence="3 4">
    <name type="scientific">Owenia fusiformis</name>
    <name type="common">Polychaete worm</name>
    <dbReference type="NCBI Taxonomy" id="6347"/>
    <lineage>
        <taxon>Eukaryota</taxon>
        <taxon>Metazoa</taxon>
        <taxon>Spiralia</taxon>
        <taxon>Lophotrochozoa</taxon>
        <taxon>Annelida</taxon>
        <taxon>Polychaeta</taxon>
        <taxon>Sedentaria</taxon>
        <taxon>Canalipalpata</taxon>
        <taxon>Sabellida</taxon>
        <taxon>Oweniida</taxon>
        <taxon>Oweniidae</taxon>
        <taxon>Owenia</taxon>
    </lineage>
</organism>
<dbReference type="Pfam" id="PF18738">
    <property type="entry name" value="HEPN_DZIP3"/>
    <property type="match status" value="1"/>
</dbReference>
<dbReference type="GO" id="GO:0008745">
    <property type="term" value="F:N-acetylmuramoyl-L-alanine amidase activity"/>
    <property type="evidence" value="ECO:0007669"/>
    <property type="project" value="InterPro"/>
</dbReference>
<dbReference type="SUPFAM" id="SSF55846">
    <property type="entry name" value="N-acetylmuramoyl-L-alanine amidase-like"/>
    <property type="match status" value="1"/>
</dbReference>
<comment type="caution">
    <text evidence="3">The sequence shown here is derived from an EMBL/GenBank/DDBJ whole genome shotgun (WGS) entry which is preliminary data.</text>
</comment>
<dbReference type="Pfam" id="PF00531">
    <property type="entry name" value="Death"/>
    <property type="match status" value="1"/>
</dbReference>
<name>A0A8J1XK77_OWEFU</name>
<dbReference type="PANTHER" id="PTHR11022">
    <property type="entry name" value="PEPTIDOGLYCAN RECOGNITION PROTEIN"/>
    <property type="match status" value="1"/>
</dbReference>
<dbReference type="OrthoDB" id="10001926at2759"/>
<reference evidence="3" key="1">
    <citation type="submission" date="2022-03" db="EMBL/GenBank/DDBJ databases">
        <authorList>
            <person name="Martin C."/>
        </authorList>
    </citation>
    <scope>NUCLEOTIDE SEQUENCE</scope>
</reference>
<dbReference type="Pfam" id="PF01510">
    <property type="entry name" value="Amidase_2"/>
    <property type="match status" value="1"/>
</dbReference>
<evidence type="ECO:0000313" key="4">
    <source>
        <dbReference type="Proteomes" id="UP000749559"/>
    </source>
</evidence>
<dbReference type="GO" id="GO:0009253">
    <property type="term" value="P:peptidoglycan catabolic process"/>
    <property type="evidence" value="ECO:0007669"/>
    <property type="project" value="InterPro"/>
</dbReference>
<dbReference type="Gene3D" id="3.40.80.10">
    <property type="entry name" value="Peptidoglycan recognition protein-like"/>
    <property type="match status" value="1"/>
</dbReference>
<evidence type="ECO:0000256" key="2">
    <source>
        <dbReference type="ARBA" id="ARBA00022859"/>
    </source>
</evidence>
<dbReference type="SUPFAM" id="SSF47986">
    <property type="entry name" value="DEATH domain"/>
    <property type="match status" value="1"/>
</dbReference>
<dbReference type="PROSITE" id="PS50017">
    <property type="entry name" value="DEATH_DOMAIN"/>
    <property type="match status" value="1"/>
</dbReference>
<gene>
    <name evidence="3" type="ORF">OFUS_LOCUS4905</name>
</gene>
<dbReference type="SMART" id="SM00701">
    <property type="entry name" value="PGRP"/>
    <property type="match status" value="1"/>
</dbReference>
<dbReference type="EMBL" id="CAIIXF020000002">
    <property type="protein sequence ID" value="CAH1777919.1"/>
    <property type="molecule type" value="Genomic_DNA"/>
</dbReference>
<dbReference type="AlphaFoldDB" id="A0A8J1XK77"/>
<evidence type="ECO:0000313" key="3">
    <source>
        <dbReference type="EMBL" id="CAH1777919.1"/>
    </source>
</evidence>
<dbReference type="PANTHER" id="PTHR11022:SF41">
    <property type="entry name" value="PEPTIDOGLYCAN-RECOGNITION PROTEIN LC-RELATED"/>
    <property type="match status" value="1"/>
</dbReference>
<dbReference type="InterPro" id="IPR036505">
    <property type="entry name" value="Amidase/PGRP_sf"/>
</dbReference>
<dbReference type="InterPro" id="IPR006619">
    <property type="entry name" value="PGRP_domain_met/bac"/>
</dbReference>
<dbReference type="InterPro" id="IPR015510">
    <property type="entry name" value="PGRP"/>
</dbReference>